<feature type="domain" description="tRNA/rRNA methyltransferase SpoU type" evidence="5">
    <location>
        <begin position="3"/>
        <end position="160"/>
    </location>
</feature>
<dbReference type="GO" id="GO:0003723">
    <property type="term" value="F:RNA binding"/>
    <property type="evidence" value="ECO:0007669"/>
    <property type="project" value="InterPro"/>
</dbReference>
<name>A0A8J7RFV0_METVO</name>
<evidence type="ECO:0000259" key="5">
    <source>
        <dbReference type="Pfam" id="PF00588"/>
    </source>
</evidence>
<dbReference type="InterPro" id="IPR001537">
    <property type="entry name" value="SpoU_MeTrfase"/>
</dbReference>
<dbReference type="InterPro" id="IPR029026">
    <property type="entry name" value="tRNA_m1G_MTases_N"/>
</dbReference>
<evidence type="ECO:0000313" key="7">
    <source>
        <dbReference type="Proteomes" id="UP000740329"/>
    </source>
</evidence>
<dbReference type="GO" id="GO:0008173">
    <property type="term" value="F:RNA methyltransferase activity"/>
    <property type="evidence" value="ECO:0007669"/>
    <property type="project" value="InterPro"/>
</dbReference>
<keyword evidence="4" id="KW-0949">S-adenosyl-L-methionine</keyword>
<dbReference type="InterPro" id="IPR004384">
    <property type="entry name" value="RNA_MeTrfase_TrmJ/LasT"/>
</dbReference>
<proteinExistence type="inferred from homology"/>
<comment type="caution">
    <text evidence="6">The sequence shown here is derived from an EMBL/GenBank/DDBJ whole genome shotgun (WGS) entry which is preliminary data.</text>
</comment>
<dbReference type="GO" id="GO:0002128">
    <property type="term" value="P:tRNA nucleoside ribose methylation"/>
    <property type="evidence" value="ECO:0007669"/>
    <property type="project" value="TreeGrafter"/>
</dbReference>
<dbReference type="NCBIfam" id="TIGR00050">
    <property type="entry name" value="rRNA_methyl_1"/>
    <property type="match status" value="1"/>
</dbReference>
<protein>
    <submittedName>
        <fullName evidence="6">TrmH family RNA methyltransferase</fullName>
    </submittedName>
</protein>
<keyword evidence="3" id="KW-0808">Transferase</keyword>
<gene>
    <name evidence="6" type="ORF">J3E07_000183</name>
</gene>
<dbReference type="PANTHER" id="PTHR42786:SF2">
    <property type="entry name" value="TRNA (CYTIDINE_URIDINE-2'-O-)-METHYLTRANSFERASE TRMJ"/>
    <property type="match status" value="1"/>
</dbReference>
<evidence type="ECO:0000256" key="2">
    <source>
        <dbReference type="ARBA" id="ARBA00022603"/>
    </source>
</evidence>
<dbReference type="Pfam" id="PF00588">
    <property type="entry name" value="SpoU_methylase"/>
    <property type="match status" value="1"/>
</dbReference>
<comment type="similarity">
    <text evidence="1">Belongs to the class IV-like SAM-binding methyltransferase superfamily. RNA methyltransferase TrmH family.</text>
</comment>
<dbReference type="Gene3D" id="3.40.1280.10">
    <property type="match status" value="1"/>
</dbReference>
<keyword evidence="2 6" id="KW-0489">Methyltransferase</keyword>
<dbReference type="EMBL" id="JAGGMV010000001">
    <property type="protein sequence ID" value="MBP2200785.1"/>
    <property type="molecule type" value="Genomic_DNA"/>
</dbReference>
<organism evidence="6 7">
    <name type="scientific">Methanococcus voltae</name>
    <dbReference type="NCBI Taxonomy" id="2188"/>
    <lineage>
        <taxon>Archaea</taxon>
        <taxon>Methanobacteriati</taxon>
        <taxon>Methanobacteriota</taxon>
        <taxon>Methanomada group</taxon>
        <taxon>Methanococci</taxon>
        <taxon>Methanococcales</taxon>
        <taxon>Methanococcaceae</taxon>
        <taxon>Methanococcus</taxon>
    </lineage>
</organism>
<accession>A0A8J7RFV0</accession>
<dbReference type="PANTHER" id="PTHR42786">
    <property type="entry name" value="TRNA/RRNA METHYLTRANSFERASE"/>
    <property type="match status" value="1"/>
</dbReference>
<sequence length="246" mass="27757">MKTTVILVNPKYSGNLGAIARNMMNFDTYDLRIVQNKDNEKPETVLNNEAFIRAVHAKEILENAKFYKTLEEASFDIDYLIATTGAVSGGDKNIKRIPMTPRKLAEKSISLKGNIGIVFGREDDGLRNEDVELCDLLVSIPTCSNYPIMNLSHAVAVILYELYNIKIDNNIPYDTNVKEASKEDKDILLNIFNDFVDKSLIQDHKKPICKTIFKRVISRAFISGREANSLMCVFKDKVIGSNKTKD</sequence>
<dbReference type="Proteomes" id="UP000740329">
    <property type="component" value="Unassembled WGS sequence"/>
</dbReference>
<evidence type="ECO:0000256" key="4">
    <source>
        <dbReference type="ARBA" id="ARBA00022691"/>
    </source>
</evidence>
<dbReference type="SUPFAM" id="SSF75217">
    <property type="entry name" value="alpha/beta knot"/>
    <property type="match status" value="1"/>
</dbReference>
<dbReference type="CDD" id="cd18093">
    <property type="entry name" value="SpoU-like_TrmJ"/>
    <property type="match status" value="1"/>
</dbReference>
<dbReference type="AlphaFoldDB" id="A0A8J7RFV0"/>
<dbReference type="PIRSF" id="PIRSF004808">
    <property type="entry name" value="LasT"/>
    <property type="match status" value="1"/>
</dbReference>
<evidence type="ECO:0000256" key="3">
    <source>
        <dbReference type="ARBA" id="ARBA00022679"/>
    </source>
</evidence>
<dbReference type="RefSeq" id="WP_209590159.1">
    <property type="nucleotide sequence ID" value="NZ_JAGGMV010000001.1"/>
</dbReference>
<dbReference type="InterPro" id="IPR029028">
    <property type="entry name" value="Alpha/beta_knot_MTases"/>
</dbReference>
<dbReference type="GO" id="GO:0005829">
    <property type="term" value="C:cytosol"/>
    <property type="evidence" value="ECO:0007669"/>
    <property type="project" value="TreeGrafter"/>
</dbReference>
<reference evidence="6" key="1">
    <citation type="submission" date="2021-03" db="EMBL/GenBank/DDBJ databases">
        <title>Genomic Encyclopedia of Type Strains, Phase IV (KMG-V): Genome sequencing to study the core and pangenomes of soil and plant-associated prokaryotes.</title>
        <authorList>
            <person name="Whitman W."/>
        </authorList>
    </citation>
    <scope>NUCLEOTIDE SEQUENCE</scope>
    <source>
        <strain evidence="6">C4</strain>
    </source>
</reference>
<evidence type="ECO:0000256" key="1">
    <source>
        <dbReference type="ARBA" id="ARBA00007228"/>
    </source>
</evidence>
<evidence type="ECO:0000313" key="6">
    <source>
        <dbReference type="EMBL" id="MBP2200785.1"/>
    </source>
</evidence>